<comment type="catalytic activity">
    <reaction evidence="10">
        <text>an acyl-CoA + malonyl-CoA + H(+) = a 3-oxoacyl-CoA + CO2 + CoA</text>
        <dbReference type="Rhea" id="RHEA:50252"/>
        <dbReference type="ChEBI" id="CHEBI:15378"/>
        <dbReference type="ChEBI" id="CHEBI:16526"/>
        <dbReference type="ChEBI" id="CHEBI:57287"/>
        <dbReference type="ChEBI" id="CHEBI:57384"/>
        <dbReference type="ChEBI" id="CHEBI:58342"/>
        <dbReference type="ChEBI" id="CHEBI:90726"/>
    </reaction>
    <physiologicalReaction direction="left-to-right" evidence="10">
        <dbReference type="Rhea" id="RHEA:50253"/>
    </physiologicalReaction>
</comment>
<evidence type="ECO:0000256" key="3">
    <source>
        <dbReference type="ARBA" id="ARBA00022679"/>
    </source>
</evidence>
<protein>
    <recommendedName>
        <fullName evidence="10">Elongation of fatty acids protein</fullName>
        <ecNumber evidence="10">2.3.1.-</ecNumber>
    </recommendedName>
</protein>
<dbReference type="InterPro" id="IPR030457">
    <property type="entry name" value="ELO_CS"/>
</dbReference>
<proteinExistence type="inferred from homology"/>
<dbReference type="InterPro" id="IPR002076">
    <property type="entry name" value="ELO_fam"/>
</dbReference>
<dbReference type="AlphaFoldDB" id="A0A9K3KJ44"/>
<dbReference type="GO" id="GO:0034626">
    <property type="term" value="P:fatty acid elongation, polyunsaturated fatty acid"/>
    <property type="evidence" value="ECO:0007669"/>
    <property type="project" value="TreeGrafter"/>
</dbReference>
<dbReference type="EMBL" id="JAGRRH010000023">
    <property type="protein sequence ID" value="KAG7344361.1"/>
    <property type="molecule type" value="Genomic_DNA"/>
</dbReference>
<keyword evidence="2 10" id="KW-0444">Lipid biosynthesis</keyword>
<evidence type="ECO:0000256" key="6">
    <source>
        <dbReference type="ARBA" id="ARBA00022989"/>
    </source>
</evidence>
<feature type="transmembrane region" description="Helical" evidence="10">
    <location>
        <begin position="257"/>
        <end position="276"/>
    </location>
</feature>
<keyword evidence="9 10" id="KW-0275">Fatty acid biosynthesis</keyword>
<gene>
    <name evidence="12" type="ORF">IV203_022369</name>
</gene>
<evidence type="ECO:0000256" key="5">
    <source>
        <dbReference type="ARBA" id="ARBA00022832"/>
    </source>
</evidence>
<comment type="subcellular location">
    <subcellularLocation>
        <location evidence="1">Membrane</location>
        <topology evidence="1">Multi-pass membrane protein</topology>
    </subcellularLocation>
</comment>
<name>A0A9K3KJ44_9STRA</name>
<reference evidence="12" key="2">
    <citation type="submission" date="2021-04" db="EMBL/GenBank/DDBJ databases">
        <authorList>
            <person name="Podell S."/>
        </authorList>
    </citation>
    <scope>NUCLEOTIDE SEQUENCE</scope>
    <source>
        <strain evidence="12">Hildebrandi</strain>
    </source>
</reference>
<dbReference type="PANTHER" id="PTHR11157:SF126">
    <property type="entry name" value="ELONGATION OF VERY LONG CHAIN FATTY ACIDS PROTEIN"/>
    <property type="match status" value="1"/>
</dbReference>
<organism evidence="12 13">
    <name type="scientific">Nitzschia inconspicua</name>
    <dbReference type="NCBI Taxonomy" id="303405"/>
    <lineage>
        <taxon>Eukaryota</taxon>
        <taxon>Sar</taxon>
        <taxon>Stramenopiles</taxon>
        <taxon>Ochrophyta</taxon>
        <taxon>Bacillariophyta</taxon>
        <taxon>Bacillariophyceae</taxon>
        <taxon>Bacillariophycidae</taxon>
        <taxon>Bacillariales</taxon>
        <taxon>Bacillariaceae</taxon>
        <taxon>Nitzschia</taxon>
    </lineage>
</organism>
<feature type="transmembrane region" description="Helical" evidence="10">
    <location>
        <begin position="46"/>
        <end position="65"/>
    </location>
</feature>
<evidence type="ECO:0000256" key="1">
    <source>
        <dbReference type="ARBA" id="ARBA00004141"/>
    </source>
</evidence>
<keyword evidence="6 10" id="KW-1133">Transmembrane helix</keyword>
<evidence type="ECO:0000256" key="9">
    <source>
        <dbReference type="ARBA" id="ARBA00023160"/>
    </source>
</evidence>
<feature type="transmembrane region" description="Helical" evidence="10">
    <location>
        <begin position="288"/>
        <end position="307"/>
    </location>
</feature>
<sequence>MCGPTDIAVPKVGGGLEKSITTTTKNNNSEGKFRPVDVVLEPPSLMSRYACASLMLAIFAVWGKISFLDENKAPGIGSDIHSWKTPLALTVSYLVALPLLRSFSKNVLSQVVDVKLLLKETMIVYNGGQVLLNAWMVYRFVDSLINKGHPFIGDLYTNTSGTTFAVWIHYMDKYLEFFDTFFMVLRGRMDQVSFLHVYHHISIAWAWWFAILCYPGGDAYFGALLNSWIHVMMYSYYTLSLLKFNCPWKKYLTQAQLLQFTSVVIYTIFSAGIQIRGGVAEPKHYACFAVQAFEMISMLVLFMHFYSKAYKKRKAEKRNSVGSEDTVPEQASIHSDGSDSDVATTKKQQ</sequence>
<feature type="transmembrane region" description="Helical" evidence="10">
    <location>
        <begin position="192"/>
        <end position="213"/>
    </location>
</feature>
<comment type="similarity">
    <text evidence="10">Belongs to the ELO family.</text>
</comment>
<evidence type="ECO:0000313" key="13">
    <source>
        <dbReference type="Proteomes" id="UP000693970"/>
    </source>
</evidence>
<feature type="region of interest" description="Disordered" evidence="11">
    <location>
        <begin position="317"/>
        <end position="349"/>
    </location>
</feature>
<evidence type="ECO:0000256" key="4">
    <source>
        <dbReference type="ARBA" id="ARBA00022692"/>
    </source>
</evidence>
<comment type="caution">
    <text evidence="12">The sequence shown here is derived from an EMBL/GenBank/DDBJ whole genome shotgun (WGS) entry which is preliminary data.</text>
</comment>
<keyword evidence="5 10" id="KW-0276">Fatty acid metabolism</keyword>
<dbReference type="Proteomes" id="UP000693970">
    <property type="component" value="Unassembled WGS sequence"/>
</dbReference>
<evidence type="ECO:0000256" key="2">
    <source>
        <dbReference type="ARBA" id="ARBA00022516"/>
    </source>
</evidence>
<dbReference type="PROSITE" id="PS01188">
    <property type="entry name" value="ELO"/>
    <property type="match status" value="1"/>
</dbReference>
<dbReference type="PANTHER" id="PTHR11157">
    <property type="entry name" value="FATTY ACID ACYL TRANSFERASE-RELATED"/>
    <property type="match status" value="1"/>
</dbReference>
<dbReference type="Pfam" id="PF01151">
    <property type="entry name" value="ELO"/>
    <property type="match status" value="1"/>
</dbReference>
<keyword evidence="7 10" id="KW-0443">Lipid metabolism</keyword>
<dbReference type="OrthoDB" id="434092at2759"/>
<dbReference type="EC" id="2.3.1.-" evidence="10"/>
<evidence type="ECO:0000313" key="12">
    <source>
        <dbReference type="EMBL" id="KAG7344361.1"/>
    </source>
</evidence>
<dbReference type="GO" id="GO:0042761">
    <property type="term" value="P:very long-chain fatty acid biosynthetic process"/>
    <property type="evidence" value="ECO:0007669"/>
    <property type="project" value="TreeGrafter"/>
</dbReference>
<dbReference type="GO" id="GO:0005789">
    <property type="term" value="C:endoplasmic reticulum membrane"/>
    <property type="evidence" value="ECO:0007669"/>
    <property type="project" value="TreeGrafter"/>
</dbReference>
<keyword evidence="13" id="KW-1185">Reference proteome</keyword>
<evidence type="ECO:0000256" key="7">
    <source>
        <dbReference type="ARBA" id="ARBA00023098"/>
    </source>
</evidence>
<keyword evidence="3 10" id="KW-0808">Transferase</keyword>
<dbReference type="GO" id="GO:0034625">
    <property type="term" value="P:fatty acid elongation, monounsaturated fatty acid"/>
    <property type="evidence" value="ECO:0007669"/>
    <property type="project" value="TreeGrafter"/>
</dbReference>
<feature type="transmembrane region" description="Helical" evidence="10">
    <location>
        <begin position="219"/>
        <end position="237"/>
    </location>
</feature>
<evidence type="ECO:0000256" key="8">
    <source>
        <dbReference type="ARBA" id="ARBA00023136"/>
    </source>
</evidence>
<evidence type="ECO:0000256" key="11">
    <source>
        <dbReference type="SAM" id="MobiDB-lite"/>
    </source>
</evidence>
<evidence type="ECO:0000256" key="10">
    <source>
        <dbReference type="RuleBase" id="RU361115"/>
    </source>
</evidence>
<dbReference type="GO" id="GO:0009922">
    <property type="term" value="F:fatty acid elongase activity"/>
    <property type="evidence" value="ECO:0007669"/>
    <property type="project" value="InterPro"/>
</dbReference>
<keyword evidence="8 10" id="KW-0472">Membrane</keyword>
<reference evidence="12" key="1">
    <citation type="journal article" date="2021" name="Sci. Rep.">
        <title>Diploid genomic architecture of Nitzschia inconspicua, an elite biomass production diatom.</title>
        <authorList>
            <person name="Oliver A."/>
            <person name="Podell S."/>
            <person name="Pinowska A."/>
            <person name="Traller J.C."/>
            <person name="Smith S.R."/>
            <person name="McClure R."/>
            <person name="Beliaev A."/>
            <person name="Bohutskyi P."/>
            <person name="Hill E.A."/>
            <person name="Rabines A."/>
            <person name="Zheng H."/>
            <person name="Allen L.Z."/>
            <person name="Kuo A."/>
            <person name="Grigoriev I.V."/>
            <person name="Allen A.E."/>
            <person name="Hazlebeck D."/>
            <person name="Allen E.E."/>
        </authorList>
    </citation>
    <scope>NUCLEOTIDE SEQUENCE</scope>
    <source>
        <strain evidence="12">Hildebrandi</strain>
    </source>
</reference>
<dbReference type="GO" id="GO:0019367">
    <property type="term" value="P:fatty acid elongation, saturated fatty acid"/>
    <property type="evidence" value="ECO:0007669"/>
    <property type="project" value="TreeGrafter"/>
</dbReference>
<keyword evidence="4 10" id="KW-0812">Transmembrane</keyword>
<dbReference type="GO" id="GO:0030148">
    <property type="term" value="P:sphingolipid biosynthetic process"/>
    <property type="evidence" value="ECO:0007669"/>
    <property type="project" value="TreeGrafter"/>
</dbReference>
<accession>A0A9K3KJ44</accession>